<dbReference type="KEGG" id="fpl:Ferp_1856"/>
<name>D3RZT6_FERPA</name>
<proteinExistence type="predicted"/>
<organism evidence="1 2">
    <name type="scientific">Ferroglobus placidus (strain DSM 10642 / AEDII12DO)</name>
    <dbReference type="NCBI Taxonomy" id="589924"/>
    <lineage>
        <taxon>Archaea</taxon>
        <taxon>Methanobacteriati</taxon>
        <taxon>Methanobacteriota</taxon>
        <taxon>Archaeoglobi</taxon>
        <taxon>Archaeoglobales</taxon>
        <taxon>Archaeoglobaceae</taxon>
        <taxon>Ferroglobus</taxon>
    </lineage>
</organism>
<dbReference type="Proteomes" id="UP000002613">
    <property type="component" value="Chromosome"/>
</dbReference>
<dbReference type="AlphaFoldDB" id="D3RZT6"/>
<gene>
    <name evidence="1" type="ordered locus">Ferp_1856</name>
</gene>
<dbReference type="PaxDb" id="589924-Ferp_1856"/>
<dbReference type="EMBL" id="CP001899">
    <property type="protein sequence ID" value="ADC65999.1"/>
    <property type="molecule type" value="Genomic_DNA"/>
</dbReference>
<evidence type="ECO:0000313" key="1">
    <source>
        <dbReference type="EMBL" id="ADC65999.1"/>
    </source>
</evidence>
<dbReference type="HOGENOM" id="CLU_3362479_0_0_2"/>
<dbReference type="STRING" id="589924.Ferp_1856"/>
<protein>
    <submittedName>
        <fullName evidence="1">Uncharacterized protein</fullName>
    </submittedName>
</protein>
<sequence length="35" mass="4083">MYEAKFTLEAITPIFMRGAEQSVVKNFEMVECKLK</sequence>
<evidence type="ECO:0000313" key="2">
    <source>
        <dbReference type="Proteomes" id="UP000002613"/>
    </source>
</evidence>
<reference evidence="1 2" key="2">
    <citation type="journal article" date="2011" name="Stand. Genomic Sci.">
        <title>Complete genome sequence of Ferroglobus placidus AEDII12DO.</title>
        <authorList>
            <person name="Anderson I."/>
            <person name="Risso C."/>
            <person name="Holmes D."/>
            <person name="Lucas S."/>
            <person name="Copeland A."/>
            <person name="Lapidus A."/>
            <person name="Cheng J.F."/>
            <person name="Bruce D."/>
            <person name="Goodwin L."/>
            <person name="Pitluck S."/>
            <person name="Saunders E."/>
            <person name="Brettin T."/>
            <person name="Detter J.C."/>
            <person name="Han C."/>
            <person name="Tapia R."/>
            <person name="Larimer F."/>
            <person name="Land M."/>
            <person name="Hauser L."/>
            <person name="Woyke T."/>
            <person name="Lovley D."/>
            <person name="Kyrpides N."/>
            <person name="Ivanova N."/>
        </authorList>
    </citation>
    <scope>NUCLEOTIDE SEQUENCE [LARGE SCALE GENOMIC DNA]</scope>
    <source>
        <strain evidence="2">DSM 10642 / AEDII12DO</strain>
    </source>
</reference>
<accession>D3RZT6</accession>
<reference evidence="2" key="1">
    <citation type="submission" date="2010-02" db="EMBL/GenBank/DDBJ databases">
        <title>Complete sequence of Ferroglobus placidus DSM 10642.</title>
        <authorList>
            <consortium name="US DOE Joint Genome Institute"/>
            <person name="Lucas S."/>
            <person name="Copeland A."/>
            <person name="Lapidus A."/>
            <person name="Cheng J.-F."/>
            <person name="Bruce D."/>
            <person name="Goodwin L."/>
            <person name="Pitluck S."/>
            <person name="Saunders E."/>
            <person name="Brettin T."/>
            <person name="Detter J.C."/>
            <person name="Han C."/>
            <person name="Tapia R."/>
            <person name="Larimer F."/>
            <person name="Land M."/>
            <person name="Hauser L."/>
            <person name="Kyrpides N."/>
            <person name="Ivanova N."/>
            <person name="Holmes D."/>
            <person name="Lovley D."/>
            <person name="Kyrpides N."/>
            <person name="Anderson I.J."/>
            <person name="Woyke T."/>
        </authorList>
    </citation>
    <scope>NUCLEOTIDE SEQUENCE [LARGE SCALE GENOMIC DNA]</scope>
    <source>
        <strain evidence="2">DSM 10642 / AEDII12DO</strain>
    </source>
</reference>
<keyword evidence="2" id="KW-1185">Reference proteome</keyword>